<evidence type="ECO:0000256" key="1">
    <source>
        <dbReference type="ARBA" id="ARBA00023015"/>
    </source>
</evidence>
<keyword evidence="2" id="KW-0238">DNA-binding</keyword>
<dbReference type="InterPro" id="IPR018060">
    <property type="entry name" value="HTH_AraC"/>
</dbReference>
<dbReference type="InterPro" id="IPR020449">
    <property type="entry name" value="Tscrpt_reg_AraC-type_HTH"/>
</dbReference>
<evidence type="ECO:0000256" key="3">
    <source>
        <dbReference type="ARBA" id="ARBA00023163"/>
    </source>
</evidence>
<dbReference type="KEGG" id="mei:Msip34_1869"/>
<dbReference type="PROSITE" id="PS01124">
    <property type="entry name" value="HTH_ARAC_FAMILY_2"/>
    <property type="match status" value="1"/>
</dbReference>
<dbReference type="InterPro" id="IPR018062">
    <property type="entry name" value="HTH_AraC-typ_CS"/>
</dbReference>
<gene>
    <name evidence="5" type="ordered locus">Msip34_1869</name>
</gene>
<dbReference type="HOGENOM" id="CLU_049704_4_1_4"/>
<evidence type="ECO:0000259" key="4">
    <source>
        <dbReference type="PROSITE" id="PS01124"/>
    </source>
</evidence>
<evidence type="ECO:0000313" key="6">
    <source>
        <dbReference type="Proteomes" id="UP000002743"/>
    </source>
</evidence>
<dbReference type="STRING" id="582744.Msip34_1869"/>
<dbReference type="PANTHER" id="PTHR46796">
    <property type="entry name" value="HTH-TYPE TRANSCRIPTIONAL ACTIVATOR RHAS-RELATED"/>
    <property type="match status" value="1"/>
</dbReference>
<dbReference type="SMART" id="SM00342">
    <property type="entry name" value="HTH_ARAC"/>
    <property type="match status" value="1"/>
</dbReference>
<dbReference type="PRINTS" id="PR00032">
    <property type="entry name" value="HTHARAC"/>
</dbReference>
<dbReference type="SUPFAM" id="SSF46689">
    <property type="entry name" value="Homeodomain-like"/>
    <property type="match status" value="1"/>
</dbReference>
<dbReference type="EMBL" id="CP001674">
    <property type="protein sequence ID" value="ACT51111.1"/>
    <property type="molecule type" value="Genomic_DNA"/>
</dbReference>
<dbReference type="InterPro" id="IPR009057">
    <property type="entry name" value="Homeodomain-like_sf"/>
</dbReference>
<dbReference type="Gene3D" id="1.10.10.60">
    <property type="entry name" value="Homeodomain-like"/>
    <property type="match status" value="1"/>
</dbReference>
<dbReference type="AlphaFoldDB" id="C6X6W8"/>
<protein>
    <submittedName>
        <fullName evidence="5">Transcriptional regulator, AraC family</fullName>
    </submittedName>
</protein>
<evidence type="ECO:0000313" key="5">
    <source>
        <dbReference type="EMBL" id="ACT51111.1"/>
    </source>
</evidence>
<dbReference type="InterPro" id="IPR011051">
    <property type="entry name" value="RmlC_Cupin_sf"/>
</dbReference>
<feature type="domain" description="HTH araC/xylS-type" evidence="4">
    <location>
        <begin position="226"/>
        <end position="327"/>
    </location>
</feature>
<dbReference type="Pfam" id="PF12833">
    <property type="entry name" value="HTH_18"/>
    <property type="match status" value="1"/>
</dbReference>
<dbReference type="InterPro" id="IPR050204">
    <property type="entry name" value="AraC_XylS_family_regulators"/>
</dbReference>
<name>C6X6W8_METGS</name>
<dbReference type="GO" id="GO:0003700">
    <property type="term" value="F:DNA-binding transcription factor activity"/>
    <property type="evidence" value="ECO:0007669"/>
    <property type="project" value="InterPro"/>
</dbReference>
<accession>C6X6W8</accession>
<evidence type="ECO:0000256" key="2">
    <source>
        <dbReference type="ARBA" id="ARBA00023125"/>
    </source>
</evidence>
<dbReference type="RefSeq" id="WP_015830483.1">
    <property type="nucleotide sequence ID" value="NC_012969.1"/>
</dbReference>
<dbReference type="SUPFAM" id="SSF51182">
    <property type="entry name" value="RmlC-like cupins"/>
    <property type="match status" value="1"/>
</dbReference>
<proteinExistence type="predicted"/>
<organism evidence="5 6">
    <name type="scientific">Methylovorus glucosotrophus (strain SIP3-4)</name>
    <dbReference type="NCBI Taxonomy" id="582744"/>
    <lineage>
        <taxon>Bacteria</taxon>
        <taxon>Pseudomonadati</taxon>
        <taxon>Pseudomonadota</taxon>
        <taxon>Betaproteobacteria</taxon>
        <taxon>Nitrosomonadales</taxon>
        <taxon>Methylophilaceae</taxon>
        <taxon>Methylovorus</taxon>
    </lineage>
</organism>
<dbReference type="Proteomes" id="UP000002743">
    <property type="component" value="Chromosome"/>
</dbReference>
<reference evidence="6" key="1">
    <citation type="submission" date="2009-07" db="EMBL/GenBank/DDBJ databases">
        <title>Complete sequence of chromosome of Methylovorus sp. SIP3-4.</title>
        <authorList>
            <person name="Lucas S."/>
            <person name="Copeland A."/>
            <person name="Lapidus A."/>
            <person name="Glavina del Rio T."/>
            <person name="Tice H."/>
            <person name="Bruce D."/>
            <person name="Goodwin L."/>
            <person name="Pitluck S."/>
            <person name="Clum A."/>
            <person name="Larimer F."/>
            <person name="Land M."/>
            <person name="Hauser L."/>
            <person name="Kyrpides N."/>
            <person name="Mikhailova N."/>
            <person name="Kayluzhnaya M."/>
            <person name="Chistoserdova L."/>
        </authorList>
    </citation>
    <scope>NUCLEOTIDE SEQUENCE [LARGE SCALE GENOMIC DNA]</scope>
    <source>
        <strain evidence="6">SIP3-4</strain>
    </source>
</reference>
<dbReference type="InterPro" id="IPR035418">
    <property type="entry name" value="AraC-bd_2"/>
</dbReference>
<keyword evidence="1" id="KW-0805">Transcription regulation</keyword>
<keyword evidence="6" id="KW-1185">Reference proteome</keyword>
<dbReference type="PROSITE" id="PS00041">
    <property type="entry name" value="HTH_ARAC_FAMILY_1"/>
    <property type="match status" value="1"/>
</dbReference>
<dbReference type="PANTHER" id="PTHR46796:SF6">
    <property type="entry name" value="ARAC SUBFAMILY"/>
    <property type="match status" value="1"/>
</dbReference>
<keyword evidence="3" id="KW-0804">Transcription</keyword>
<dbReference type="GO" id="GO:0043565">
    <property type="term" value="F:sequence-specific DNA binding"/>
    <property type="evidence" value="ECO:0007669"/>
    <property type="project" value="InterPro"/>
</dbReference>
<dbReference type="Pfam" id="PF14525">
    <property type="entry name" value="AraC_binding_2"/>
    <property type="match status" value="1"/>
</dbReference>
<dbReference type="eggNOG" id="COG2207">
    <property type="taxonomic scope" value="Bacteria"/>
</dbReference>
<reference evidence="5 6" key="2">
    <citation type="journal article" date="2011" name="J. Bacteriol.">
        <title>Genomes of three methylotrophs from a single niche uncover genetic and metabolic divergence of Methylophilaceae.</title>
        <authorList>
            <person name="Lapidus A."/>
            <person name="Clum A."/>
            <person name="Labutti K."/>
            <person name="Kaluzhnaya M.G."/>
            <person name="Lim S."/>
            <person name="Beck D.A."/>
            <person name="Glavina Del Rio T."/>
            <person name="Nolan M."/>
            <person name="Mavromatis K."/>
            <person name="Huntemann M."/>
            <person name="Lucas S."/>
            <person name="Lidstrom M.E."/>
            <person name="Ivanova N."/>
            <person name="Chistoserdova L."/>
        </authorList>
    </citation>
    <scope>NUCLEOTIDE SEQUENCE [LARGE SCALE GENOMIC DNA]</scope>
    <source>
        <strain evidence="5 6">SIP3-4</strain>
    </source>
</reference>
<sequence>MKPHDAETESLQPPTAIHLSTEDISPWHRHEWLKEIIGREYAHVDITPPRNVPLLNEMDIYTWKQLRLSCIRSNAIKLKRLPQEPLLSSQDAYFGVVLLSGEYMLEQAGREVFLSPGDMTIYDATRPHRITCPGSFSKLIVSIPRELMRQKLAGVEHCTAMKIPGSKGIGAVAADFMRASASQATGMSQLAFDALSDNALDLFTLALQEIRPPTSQLSRSRSLSLYNIKACVEKHLAHPQLDSQMIAQATGLSSRYINELLAAEETSLMRHVWERRLEKTHQDILGACQTGLAVSDIAMKWGFNDLSHFSRAFKRKFGLSPRALKAQAQAAKAKSDA</sequence>